<dbReference type="OrthoDB" id="1714886at2759"/>
<evidence type="ECO:0000313" key="10">
    <source>
        <dbReference type="EMBL" id="KAG2423769.1"/>
    </source>
</evidence>
<protein>
    <recommendedName>
        <fullName evidence="6">Translation initiation factor IF-1, chloroplastic</fullName>
    </recommendedName>
</protein>
<comment type="caution">
    <text evidence="10">The sequence shown here is derived from an EMBL/GenBank/DDBJ whole genome shotgun (WGS) entry which is preliminary data.</text>
</comment>
<dbReference type="GO" id="GO:0003723">
    <property type="term" value="F:RNA binding"/>
    <property type="evidence" value="ECO:0007669"/>
    <property type="project" value="InterPro"/>
</dbReference>
<comment type="subunit">
    <text evidence="3">Component of the 30S ribosomal translation pre-initiation complex which assembles on the 30S ribosome in the order IF-2 and IF-3, IF-1 and N-formylmethionyl-tRNA(fMet); mRNA recruitment can occur at any time during PIC assembly.</text>
</comment>
<comment type="similarity">
    <text evidence="2">Belongs to the IF-1 family.</text>
</comment>
<dbReference type="PANTHER" id="PTHR33370:SF1">
    <property type="entry name" value="TRANSLATION INITIATION FACTOR IF-1, CHLOROPLASTIC"/>
    <property type="match status" value="1"/>
</dbReference>
<dbReference type="AlphaFoldDB" id="A0A835SK05"/>
<sequence length="159" mass="16685">MRACSLQQQRAAAPASGARCFVPSVRPPVGVRPVRSLLHPTQQASVQHATSLVARAVASQAGPPQTPRAGKKKVKKMVDITGEVLKDLSNGMFQVKLENGVSVIAHLSGKIRQNRIKVVVGDKVTVELSPYDLTKGRITLRHKPGSDPSASASGGAAAP</sequence>
<evidence type="ECO:0000259" key="9">
    <source>
        <dbReference type="PROSITE" id="PS50832"/>
    </source>
</evidence>
<evidence type="ECO:0000256" key="3">
    <source>
        <dbReference type="ARBA" id="ARBA00011599"/>
    </source>
</evidence>
<dbReference type="InterPro" id="IPR006196">
    <property type="entry name" value="RNA-binding_domain_S1_IF1"/>
</dbReference>
<organism evidence="10 11">
    <name type="scientific">Chlamydomonas incerta</name>
    <dbReference type="NCBI Taxonomy" id="51695"/>
    <lineage>
        <taxon>Eukaryota</taxon>
        <taxon>Viridiplantae</taxon>
        <taxon>Chlorophyta</taxon>
        <taxon>core chlorophytes</taxon>
        <taxon>Chlorophyceae</taxon>
        <taxon>CS clade</taxon>
        <taxon>Chlamydomonadales</taxon>
        <taxon>Chlamydomonadaceae</taxon>
        <taxon>Chlamydomonas</taxon>
    </lineage>
</organism>
<evidence type="ECO:0000256" key="8">
    <source>
        <dbReference type="SAM" id="MobiDB-lite"/>
    </source>
</evidence>
<reference evidence="10" key="1">
    <citation type="journal article" date="2020" name="bioRxiv">
        <title>Comparative genomics of Chlamydomonas.</title>
        <authorList>
            <person name="Craig R.J."/>
            <person name="Hasan A.R."/>
            <person name="Ness R.W."/>
            <person name="Keightley P.D."/>
        </authorList>
    </citation>
    <scope>NUCLEOTIDE SEQUENCE</scope>
    <source>
        <strain evidence="10">SAG 7.73</strain>
    </source>
</reference>
<dbReference type="GO" id="GO:0003743">
    <property type="term" value="F:translation initiation factor activity"/>
    <property type="evidence" value="ECO:0007669"/>
    <property type="project" value="UniProtKB-UniRule"/>
</dbReference>
<dbReference type="Pfam" id="PF01176">
    <property type="entry name" value="eIF-1a"/>
    <property type="match status" value="1"/>
</dbReference>
<dbReference type="InterPro" id="IPR003029">
    <property type="entry name" value="S1_domain"/>
</dbReference>
<dbReference type="PANTHER" id="PTHR33370">
    <property type="entry name" value="TRANSLATION INITIATION FACTOR IF-1, CHLOROPLASTIC"/>
    <property type="match status" value="1"/>
</dbReference>
<gene>
    <name evidence="10" type="ORF">HXX76_015045</name>
</gene>
<comment type="function">
    <text evidence="1">One of the essential components for the initiation of protein synthesis. Stabilizes the binding of IF-2 and IF-3 on the 30S subunit to which N-formylmethionyl-tRNA(fMet) subsequently binds. Helps modulate mRNA selection, yielding the 30S pre-initiation complex (PIC). Upon addition of the 50S ribosomal subunit IF-1, IF-2 and IF-3 are released leaving the mature 70S translation initiation complex.</text>
</comment>
<dbReference type="PROSITE" id="PS50832">
    <property type="entry name" value="S1_IF1_TYPE"/>
    <property type="match status" value="1"/>
</dbReference>
<dbReference type="NCBIfam" id="TIGR00008">
    <property type="entry name" value="infA"/>
    <property type="match status" value="1"/>
</dbReference>
<dbReference type="HAMAP" id="MF_00075">
    <property type="entry name" value="IF_1"/>
    <property type="match status" value="1"/>
</dbReference>
<keyword evidence="4 7" id="KW-0396">Initiation factor</keyword>
<feature type="compositionally biased region" description="Low complexity" evidence="8">
    <location>
        <begin position="146"/>
        <end position="159"/>
    </location>
</feature>
<feature type="region of interest" description="Disordered" evidence="8">
    <location>
        <begin position="139"/>
        <end position="159"/>
    </location>
</feature>
<evidence type="ECO:0000256" key="4">
    <source>
        <dbReference type="ARBA" id="ARBA00022540"/>
    </source>
</evidence>
<accession>A0A835SK05</accession>
<dbReference type="SMART" id="SM00316">
    <property type="entry name" value="S1"/>
    <property type="match status" value="1"/>
</dbReference>
<evidence type="ECO:0000256" key="6">
    <source>
        <dbReference type="ARBA" id="ARBA00068272"/>
    </source>
</evidence>
<dbReference type="EMBL" id="JAEHOC010000074">
    <property type="protein sequence ID" value="KAG2423769.1"/>
    <property type="molecule type" value="Genomic_DNA"/>
</dbReference>
<dbReference type="FunFam" id="2.40.50.140:FF:000002">
    <property type="entry name" value="Translation initiation factor IF-1"/>
    <property type="match status" value="1"/>
</dbReference>
<evidence type="ECO:0000256" key="2">
    <source>
        <dbReference type="ARBA" id="ARBA00010939"/>
    </source>
</evidence>
<name>A0A835SK05_CHLIN</name>
<evidence type="ECO:0000313" key="11">
    <source>
        <dbReference type="Proteomes" id="UP000650467"/>
    </source>
</evidence>
<feature type="domain" description="S1-like" evidence="9">
    <location>
        <begin position="70"/>
        <end position="143"/>
    </location>
</feature>
<dbReference type="InterPro" id="IPR004368">
    <property type="entry name" value="TIF_IF1"/>
</dbReference>
<dbReference type="SUPFAM" id="SSF50249">
    <property type="entry name" value="Nucleic acid-binding proteins"/>
    <property type="match status" value="1"/>
</dbReference>
<dbReference type="GO" id="GO:0005829">
    <property type="term" value="C:cytosol"/>
    <property type="evidence" value="ECO:0007669"/>
    <property type="project" value="TreeGrafter"/>
</dbReference>
<dbReference type="InterPro" id="IPR012340">
    <property type="entry name" value="NA-bd_OB-fold"/>
</dbReference>
<evidence type="ECO:0000256" key="5">
    <source>
        <dbReference type="ARBA" id="ARBA00022917"/>
    </source>
</evidence>
<dbReference type="Proteomes" id="UP000650467">
    <property type="component" value="Unassembled WGS sequence"/>
</dbReference>
<proteinExistence type="inferred from homology"/>
<keyword evidence="11" id="KW-1185">Reference proteome</keyword>
<evidence type="ECO:0000256" key="7">
    <source>
        <dbReference type="PROSITE-ProRule" id="PRU00181"/>
    </source>
</evidence>
<evidence type="ECO:0000256" key="1">
    <source>
        <dbReference type="ARBA" id="ARBA00003935"/>
    </source>
</evidence>
<dbReference type="GO" id="GO:0043022">
    <property type="term" value="F:ribosome binding"/>
    <property type="evidence" value="ECO:0007669"/>
    <property type="project" value="TreeGrafter"/>
</dbReference>
<dbReference type="CDD" id="cd04451">
    <property type="entry name" value="S1_IF1"/>
    <property type="match status" value="1"/>
</dbReference>
<dbReference type="Gene3D" id="2.40.50.140">
    <property type="entry name" value="Nucleic acid-binding proteins"/>
    <property type="match status" value="1"/>
</dbReference>
<keyword evidence="5 7" id="KW-0648">Protein biosynthesis</keyword>